<dbReference type="AlphaFoldDB" id="A0A1V3ZYJ5"/>
<dbReference type="InterPro" id="IPR009081">
    <property type="entry name" value="PP-bd_ACP"/>
</dbReference>
<feature type="compositionally biased region" description="Low complexity" evidence="5">
    <location>
        <begin position="129"/>
        <end position="150"/>
    </location>
</feature>
<dbReference type="InterPro" id="IPR050091">
    <property type="entry name" value="PKS_NRPS_Biosynth_Enz"/>
</dbReference>
<evidence type="ECO:0000256" key="3">
    <source>
        <dbReference type="ARBA" id="ARBA00022679"/>
    </source>
</evidence>
<feature type="domain" description="Carrier" evidence="6">
    <location>
        <begin position="48"/>
        <end position="123"/>
    </location>
</feature>
<dbReference type="InterPro" id="IPR020806">
    <property type="entry name" value="PKS_PP-bd"/>
</dbReference>
<dbReference type="Proteomes" id="UP000190539">
    <property type="component" value="Unassembled WGS sequence"/>
</dbReference>
<accession>A0A1V3ZYJ5</accession>
<feature type="non-terminal residue" evidence="7">
    <location>
        <position position="1"/>
    </location>
</feature>
<dbReference type="GO" id="GO:0017000">
    <property type="term" value="P:antibiotic biosynthetic process"/>
    <property type="evidence" value="ECO:0007669"/>
    <property type="project" value="UniProtKB-ARBA"/>
</dbReference>
<keyword evidence="8" id="KW-1185">Reference proteome</keyword>
<dbReference type="RefSeq" id="WP_143621758.1">
    <property type="nucleotide sequence ID" value="NZ_MVFC01000127.1"/>
</dbReference>
<evidence type="ECO:0000313" key="8">
    <source>
        <dbReference type="Proteomes" id="UP000190539"/>
    </source>
</evidence>
<evidence type="ECO:0000259" key="6">
    <source>
        <dbReference type="PROSITE" id="PS50075"/>
    </source>
</evidence>
<evidence type="ECO:0000256" key="5">
    <source>
        <dbReference type="SAM" id="MobiDB-lite"/>
    </source>
</evidence>
<evidence type="ECO:0000313" key="7">
    <source>
        <dbReference type="EMBL" id="OON67013.1"/>
    </source>
</evidence>
<dbReference type="STRING" id="83656.B1H18_34920"/>
<dbReference type="SMART" id="SM01294">
    <property type="entry name" value="PKS_PP_betabranch"/>
    <property type="match status" value="1"/>
</dbReference>
<evidence type="ECO:0000256" key="4">
    <source>
        <dbReference type="ARBA" id="ARBA00023268"/>
    </source>
</evidence>
<proteinExistence type="predicted"/>
<keyword evidence="2" id="KW-0597">Phosphoprotein</keyword>
<dbReference type="EMBL" id="MVFC01000127">
    <property type="protein sequence ID" value="OON67013.1"/>
    <property type="molecule type" value="Genomic_DNA"/>
</dbReference>
<sequence length="171" mass="18101">TPHHTPLPTYPFQRTRHWIDTQGTASESDRATVLGEKMRDASPEDQPEIVLDLVRRHAAVVLGFRLPHEVDEATSFRDQGMTSAVGAELGSALSEATGIRLATTAIYDFPTPQALAGHIHQQVRESDGATPSTAAAPTPTPAAVPRSAARGADDPVVIVGMACRYPGGADT</sequence>
<dbReference type="InterPro" id="IPR036736">
    <property type="entry name" value="ACP-like_sf"/>
</dbReference>
<dbReference type="SMART" id="SM00823">
    <property type="entry name" value="PKS_PP"/>
    <property type="match status" value="1"/>
</dbReference>
<dbReference type="PROSITE" id="PS50075">
    <property type="entry name" value="CARRIER"/>
    <property type="match status" value="1"/>
</dbReference>
<protein>
    <recommendedName>
        <fullName evidence="6">Carrier domain-containing protein</fullName>
    </recommendedName>
</protein>
<dbReference type="Pfam" id="PF00550">
    <property type="entry name" value="PP-binding"/>
    <property type="match status" value="1"/>
</dbReference>
<dbReference type="PANTHER" id="PTHR43775">
    <property type="entry name" value="FATTY ACID SYNTHASE"/>
    <property type="match status" value="1"/>
</dbReference>
<evidence type="ECO:0000256" key="2">
    <source>
        <dbReference type="ARBA" id="ARBA00022553"/>
    </source>
</evidence>
<name>A0A1V3ZYJ5_9ACTN</name>
<feature type="non-terminal residue" evidence="7">
    <location>
        <position position="171"/>
    </location>
</feature>
<keyword evidence="1" id="KW-0596">Phosphopantetheine</keyword>
<evidence type="ECO:0000256" key="1">
    <source>
        <dbReference type="ARBA" id="ARBA00022450"/>
    </source>
</evidence>
<keyword evidence="3" id="KW-0808">Transferase</keyword>
<reference evidence="7 8" key="1">
    <citation type="submission" date="2017-02" db="EMBL/GenBank/DDBJ databases">
        <title>Draft Genome Sequence of Streptomyces tsukubaensis F601, a Producer of the immunosuppressant tacrolimus FK506.</title>
        <authorList>
            <person name="Zong G."/>
            <person name="Zhong C."/>
            <person name="Fu J."/>
            <person name="Qin R."/>
            <person name="Cao G."/>
        </authorList>
    </citation>
    <scope>NUCLEOTIDE SEQUENCE [LARGE SCALE GENOMIC DNA]</scope>
    <source>
        <strain evidence="7 8">F601</strain>
    </source>
</reference>
<dbReference type="GO" id="GO:0004312">
    <property type="term" value="F:fatty acid synthase activity"/>
    <property type="evidence" value="ECO:0007669"/>
    <property type="project" value="TreeGrafter"/>
</dbReference>
<gene>
    <name evidence="7" type="ORF">B1H18_34920</name>
</gene>
<dbReference type="GO" id="GO:0031177">
    <property type="term" value="F:phosphopantetheine binding"/>
    <property type="evidence" value="ECO:0007669"/>
    <property type="project" value="InterPro"/>
</dbReference>
<dbReference type="SUPFAM" id="SSF47336">
    <property type="entry name" value="ACP-like"/>
    <property type="match status" value="1"/>
</dbReference>
<organism evidence="7 8">
    <name type="scientific">Streptomyces tsukubensis</name>
    <dbReference type="NCBI Taxonomy" id="83656"/>
    <lineage>
        <taxon>Bacteria</taxon>
        <taxon>Bacillati</taxon>
        <taxon>Actinomycetota</taxon>
        <taxon>Actinomycetes</taxon>
        <taxon>Kitasatosporales</taxon>
        <taxon>Streptomycetaceae</taxon>
        <taxon>Streptomyces</taxon>
    </lineage>
</organism>
<dbReference type="PANTHER" id="PTHR43775:SF51">
    <property type="entry name" value="INACTIVE PHENOLPHTHIOCEROL SYNTHESIS POLYKETIDE SYNTHASE TYPE I PKS1-RELATED"/>
    <property type="match status" value="1"/>
</dbReference>
<comment type="caution">
    <text evidence="7">The sequence shown here is derived from an EMBL/GenBank/DDBJ whole genome shotgun (WGS) entry which is preliminary data.</text>
</comment>
<dbReference type="Gene3D" id="1.10.1200.10">
    <property type="entry name" value="ACP-like"/>
    <property type="match status" value="1"/>
</dbReference>
<keyword evidence="4" id="KW-0511">Multifunctional enzyme</keyword>
<feature type="region of interest" description="Disordered" evidence="5">
    <location>
        <begin position="123"/>
        <end position="150"/>
    </location>
</feature>
<dbReference type="GO" id="GO:0006633">
    <property type="term" value="P:fatty acid biosynthetic process"/>
    <property type="evidence" value="ECO:0007669"/>
    <property type="project" value="TreeGrafter"/>
</dbReference>